<keyword evidence="5" id="KW-0509">mRNA transport</keyword>
<dbReference type="GO" id="GO:0006606">
    <property type="term" value="P:protein import into nucleus"/>
    <property type="evidence" value="ECO:0007669"/>
    <property type="project" value="TreeGrafter"/>
</dbReference>
<dbReference type="Gene3D" id="1.10.10.2360">
    <property type="match status" value="1"/>
</dbReference>
<dbReference type="InterPro" id="IPR025574">
    <property type="entry name" value="Nucleoporin_FG_rpt"/>
</dbReference>
<feature type="compositionally biased region" description="Low complexity" evidence="10">
    <location>
        <begin position="550"/>
        <end position="561"/>
    </location>
</feature>
<feature type="compositionally biased region" description="Low complexity" evidence="10">
    <location>
        <begin position="493"/>
        <end position="515"/>
    </location>
</feature>
<feature type="region of interest" description="Disordered" evidence="10">
    <location>
        <begin position="364"/>
        <end position="583"/>
    </location>
</feature>
<evidence type="ECO:0000256" key="5">
    <source>
        <dbReference type="ARBA" id="ARBA00022816"/>
    </source>
</evidence>
<evidence type="ECO:0000256" key="3">
    <source>
        <dbReference type="ARBA" id="ARBA00022448"/>
    </source>
</evidence>
<evidence type="ECO:0000259" key="11">
    <source>
        <dbReference type="PROSITE" id="PS51434"/>
    </source>
</evidence>
<feature type="compositionally biased region" description="Low complexity" evidence="10">
    <location>
        <begin position="160"/>
        <end position="170"/>
    </location>
</feature>
<proteinExistence type="inferred from homology"/>
<comment type="similarity">
    <text evidence="2">Belongs to the nucleoporin GLFG family.</text>
</comment>
<feature type="compositionally biased region" description="Low complexity" evidence="10">
    <location>
        <begin position="386"/>
        <end position="406"/>
    </location>
</feature>
<feature type="region of interest" description="Disordered" evidence="10">
    <location>
        <begin position="100"/>
        <end position="177"/>
    </location>
</feature>
<evidence type="ECO:0000256" key="1">
    <source>
        <dbReference type="ARBA" id="ARBA00004567"/>
    </source>
</evidence>
<evidence type="ECO:0000256" key="2">
    <source>
        <dbReference type="ARBA" id="ARBA00008926"/>
    </source>
</evidence>
<dbReference type="Pfam" id="PF12110">
    <property type="entry name" value="Nup96"/>
    <property type="match status" value="1"/>
</dbReference>
<keyword evidence="9" id="KW-0539">Nucleus</keyword>
<evidence type="ECO:0000313" key="13">
    <source>
        <dbReference type="Proteomes" id="UP000799441"/>
    </source>
</evidence>
<keyword evidence="13" id="KW-1185">Reference proteome</keyword>
<dbReference type="Proteomes" id="UP000799441">
    <property type="component" value="Unassembled WGS sequence"/>
</dbReference>
<dbReference type="GO" id="GO:0000973">
    <property type="term" value="P:post-transcriptional tethering of RNA polymerase II gene DNA at nuclear periphery"/>
    <property type="evidence" value="ECO:0007669"/>
    <property type="project" value="TreeGrafter"/>
</dbReference>
<keyword evidence="6" id="KW-0653">Protein transport</keyword>
<dbReference type="GO" id="GO:0008139">
    <property type="term" value="F:nuclear localization sequence binding"/>
    <property type="evidence" value="ECO:0007669"/>
    <property type="project" value="TreeGrafter"/>
</dbReference>
<feature type="compositionally biased region" description="Gly residues" evidence="10">
    <location>
        <begin position="480"/>
        <end position="492"/>
    </location>
</feature>
<keyword evidence="7" id="KW-0811">Translocation</keyword>
<dbReference type="GO" id="GO:0003723">
    <property type="term" value="F:RNA binding"/>
    <property type="evidence" value="ECO:0007669"/>
    <property type="project" value="TreeGrafter"/>
</dbReference>
<dbReference type="InterPro" id="IPR036903">
    <property type="entry name" value="Nup98_auto-Pept-S59_dom_sf"/>
</dbReference>
<feature type="compositionally biased region" description="Polar residues" evidence="10">
    <location>
        <begin position="523"/>
        <end position="534"/>
    </location>
</feature>
<comment type="subcellular location">
    <subcellularLocation>
        <location evidence="1">Nucleus</location>
        <location evidence="1">Nuclear pore complex</location>
    </subcellularLocation>
</comment>
<dbReference type="OrthoDB" id="3797628at2759"/>
<evidence type="ECO:0000256" key="4">
    <source>
        <dbReference type="ARBA" id="ARBA00022813"/>
    </source>
</evidence>
<dbReference type="Gene3D" id="3.30.1610.10">
    <property type="entry name" value="Peptidase S59, nucleoporin"/>
    <property type="match status" value="1"/>
</dbReference>
<feature type="compositionally biased region" description="Gly residues" evidence="10">
    <location>
        <begin position="453"/>
        <end position="466"/>
    </location>
</feature>
<dbReference type="GO" id="GO:0034398">
    <property type="term" value="P:telomere tethering at nuclear periphery"/>
    <property type="evidence" value="ECO:0007669"/>
    <property type="project" value="TreeGrafter"/>
</dbReference>
<feature type="compositionally biased region" description="Polar residues" evidence="10">
    <location>
        <begin position="870"/>
        <end position="888"/>
    </location>
</feature>
<evidence type="ECO:0000256" key="6">
    <source>
        <dbReference type="ARBA" id="ARBA00022927"/>
    </source>
</evidence>
<feature type="domain" description="Peptidase S59" evidence="11">
    <location>
        <begin position="930"/>
        <end position="1073"/>
    </location>
</feature>
<feature type="region of interest" description="Disordered" evidence="10">
    <location>
        <begin position="785"/>
        <end position="809"/>
    </location>
</feature>
<accession>A0A9P4Q114</accession>
<dbReference type="Pfam" id="PF21240">
    <property type="entry name" value="Nup98_GLEBS"/>
    <property type="match status" value="1"/>
</dbReference>
<keyword evidence="4" id="KW-0068">Autocatalytic cleavage</keyword>
<dbReference type="Pfam" id="PF04096">
    <property type="entry name" value="Nucleoporin2"/>
    <property type="match status" value="1"/>
</dbReference>
<dbReference type="Pfam" id="PF13634">
    <property type="entry name" value="Nucleoporin_FG"/>
    <property type="match status" value="4"/>
</dbReference>
<reference evidence="12" key="1">
    <citation type="journal article" date="2020" name="Stud. Mycol.">
        <title>101 Dothideomycetes genomes: a test case for predicting lifestyles and emergence of pathogens.</title>
        <authorList>
            <person name="Haridas S."/>
            <person name="Albert R."/>
            <person name="Binder M."/>
            <person name="Bloem J."/>
            <person name="Labutti K."/>
            <person name="Salamov A."/>
            <person name="Andreopoulos B."/>
            <person name="Baker S."/>
            <person name="Barry K."/>
            <person name="Bills G."/>
            <person name="Bluhm B."/>
            <person name="Cannon C."/>
            <person name="Castanera R."/>
            <person name="Culley D."/>
            <person name="Daum C."/>
            <person name="Ezra D."/>
            <person name="Gonzalez J."/>
            <person name="Henrissat B."/>
            <person name="Kuo A."/>
            <person name="Liang C."/>
            <person name="Lipzen A."/>
            <person name="Lutzoni F."/>
            <person name="Magnuson J."/>
            <person name="Mondo S."/>
            <person name="Nolan M."/>
            <person name="Ohm R."/>
            <person name="Pangilinan J."/>
            <person name="Park H.-J."/>
            <person name="Ramirez L."/>
            <person name="Alfaro M."/>
            <person name="Sun H."/>
            <person name="Tritt A."/>
            <person name="Yoshinaga Y."/>
            <person name="Zwiers L.-H."/>
            <person name="Turgeon B."/>
            <person name="Goodwin S."/>
            <person name="Spatafora J."/>
            <person name="Crous P."/>
            <person name="Grigoriev I."/>
        </authorList>
    </citation>
    <scope>NUCLEOTIDE SEQUENCE</scope>
    <source>
        <strain evidence="12">CBS 116435</strain>
    </source>
</reference>
<evidence type="ECO:0000313" key="12">
    <source>
        <dbReference type="EMBL" id="KAF2716511.1"/>
    </source>
</evidence>
<dbReference type="PROSITE" id="PS51434">
    <property type="entry name" value="NUP_C"/>
    <property type="match status" value="1"/>
</dbReference>
<dbReference type="GO" id="GO:0051028">
    <property type="term" value="P:mRNA transport"/>
    <property type="evidence" value="ECO:0007669"/>
    <property type="project" value="UniProtKB-KW"/>
</dbReference>
<feature type="compositionally biased region" description="Low complexity" evidence="10">
    <location>
        <begin position="638"/>
        <end position="660"/>
    </location>
</feature>
<feature type="compositionally biased region" description="Gly residues" evidence="10">
    <location>
        <begin position="116"/>
        <end position="159"/>
    </location>
</feature>
<feature type="region of interest" description="Disordered" evidence="10">
    <location>
        <begin position="828"/>
        <end position="932"/>
    </location>
</feature>
<dbReference type="PANTHER" id="PTHR23198:SF6">
    <property type="entry name" value="NUCLEAR PORE COMPLEX PROTEIN NUP98-NUP96"/>
    <property type="match status" value="1"/>
</dbReference>
<feature type="region of interest" description="Disordered" evidence="10">
    <location>
        <begin position="632"/>
        <end position="660"/>
    </location>
</feature>
<gene>
    <name evidence="12" type="ORF">K431DRAFT_307713</name>
</gene>
<dbReference type="InterPro" id="IPR037665">
    <property type="entry name" value="Nucleoporin_S59-like"/>
</dbReference>
<dbReference type="SUPFAM" id="SSF82215">
    <property type="entry name" value="C-terminal autoproteolytic domain of nucleoporin nup98"/>
    <property type="match status" value="1"/>
</dbReference>
<dbReference type="GO" id="GO:0006405">
    <property type="term" value="P:RNA export from nucleus"/>
    <property type="evidence" value="ECO:0007669"/>
    <property type="project" value="TreeGrafter"/>
</dbReference>
<dbReference type="GO" id="GO:0044614">
    <property type="term" value="C:nuclear pore cytoplasmic filaments"/>
    <property type="evidence" value="ECO:0007669"/>
    <property type="project" value="TreeGrafter"/>
</dbReference>
<feature type="region of interest" description="Disordered" evidence="10">
    <location>
        <begin position="309"/>
        <end position="331"/>
    </location>
</feature>
<dbReference type="GO" id="GO:0017056">
    <property type="term" value="F:structural constituent of nuclear pore"/>
    <property type="evidence" value="ECO:0007669"/>
    <property type="project" value="InterPro"/>
</dbReference>
<dbReference type="Gene3D" id="1.25.40.690">
    <property type="match status" value="1"/>
</dbReference>
<dbReference type="PANTHER" id="PTHR23198">
    <property type="entry name" value="NUCLEOPORIN"/>
    <property type="match status" value="1"/>
</dbReference>
<feature type="region of interest" description="Disordered" evidence="10">
    <location>
        <begin position="1142"/>
        <end position="1165"/>
    </location>
</feature>
<feature type="region of interest" description="Disordered" evidence="10">
    <location>
        <begin position="196"/>
        <end position="224"/>
    </location>
</feature>
<feature type="compositionally biased region" description="Polar residues" evidence="10">
    <location>
        <begin position="1142"/>
        <end position="1152"/>
    </location>
</feature>
<dbReference type="InterPro" id="IPR021967">
    <property type="entry name" value="Nup98_C"/>
</dbReference>
<keyword evidence="3" id="KW-0813">Transport</keyword>
<comment type="caution">
    <text evidence="12">The sequence shown here is derived from an EMBL/GenBank/DDBJ whole genome shotgun (WGS) entry which is preliminary data.</text>
</comment>
<dbReference type="EMBL" id="MU003871">
    <property type="protein sequence ID" value="KAF2716511.1"/>
    <property type="molecule type" value="Genomic_DNA"/>
</dbReference>
<evidence type="ECO:0000256" key="8">
    <source>
        <dbReference type="ARBA" id="ARBA00023132"/>
    </source>
</evidence>
<organism evidence="12 13">
    <name type="scientific">Polychaeton citri CBS 116435</name>
    <dbReference type="NCBI Taxonomy" id="1314669"/>
    <lineage>
        <taxon>Eukaryota</taxon>
        <taxon>Fungi</taxon>
        <taxon>Dikarya</taxon>
        <taxon>Ascomycota</taxon>
        <taxon>Pezizomycotina</taxon>
        <taxon>Dothideomycetes</taxon>
        <taxon>Dothideomycetidae</taxon>
        <taxon>Capnodiales</taxon>
        <taxon>Capnodiaceae</taxon>
        <taxon>Polychaeton</taxon>
    </lineage>
</organism>
<dbReference type="FunFam" id="1.10.10.2360:FF:000001">
    <property type="entry name" value="Nuclear pore complex protein Nup98-Nup96"/>
    <property type="match status" value="1"/>
</dbReference>
<keyword evidence="8" id="KW-0906">Nuclear pore complex</keyword>
<protein>
    <recommendedName>
        <fullName evidence="11">Peptidase S59 domain-containing protein</fullName>
    </recommendedName>
</protein>
<evidence type="ECO:0000256" key="7">
    <source>
        <dbReference type="ARBA" id="ARBA00023010"/>
    </source>
</evidence>
<sequence>MSFGFGSNNNNASGGFGGFGSNANTTSSGSIFGSNTATAGSGGGFGGFGGANKPTFGASTPAAGSLFGGGASAGGGFGSNTTPAQTSSFGGFGSNNNNASGGGLFGSQNKPSGFGSTTGGTSGGLFGGGGGGTSTGGQFGGTSSGFGAGSGTGFGGGFGSTTNPASQSSTSGGGFGGGFGSTNTTAGGFGAGAGAGAPAGGNNNQGTSATPFQPFQEKDTATNTNSHYQSISFMTPYSGKSFEELRCEDYAQGRRYGNTNGQSGAFGQSSGFGSNTGGFGSTANTGGGLFGSTNNSTNAPAAATTTPAAGFGGFGSTSTQPGKPAFGGFGASTTNTGAGGLFGQSSSGTASGGFGSTAGSGGGLFGNQNNSSGAFGQNNSGGGLFGQNNNNNQPQQPSTGFGSTNTTGGGLFGSNNQQQNKPAFGGFGASATNTGGGLFGSNTQQQQQQPTSGGFGASTNTGGGLFGNNNQQTQNKPAFGGFGQSNTGGGFGQTNTNTGGSLFGNNNQSQQNSNPFGGGASNTGGSLFGNTQQNAGGGGMFGGANKPAASGSLFGSTTTSNTGGGGLFGNQNQNANTGGSLFGNPASNAGGSLFGNSTAAKPAGGSLFGNTNQNSNAGGSLFGGNIQQGNAGGSLFGSTNNNQSQQNPGSSLFGSLNSNQGQQQNALSTSLIAAPYGNEQLFSSLAAPSPPVGPLATPLNGAKPPARKTNSLLASSRLGSPAYNTPRAGGSFGRSGYGFSYSTYGTPSSVSSFSGSLTPGAQSLLKPTGSLGSGLSQRLGLTKSASMNSLRGDSDSGRPSLLNSTPNAGSIRRLKIDRSLRMDLFSPVSATSPATNGDADNIALGPGPSGLKKSVSFDRNIRQDGPPGNGVSSHGQESNAAPDTSNALVRTDSPTEDAPRTNGTLATVDEDATPQPKKTASPPAQGTPAAGEYWSEPTIRNLKAMSRSQLQHQKLFTVGRDNVGKIEFHNPDLSSIDFDNLFGKIIILDKAHATVYPDNTTKPKQGFGLNVPSTIWLQGVWPKKNKNAEALKGENIPKPVLEKHLRLLKKVGGTKFLNYDPKRGEWNFGVDHYTTYGFEDDDEDGTMHDVEEVASSPLNGTPERPGDVVMDNDLTSQSFETRTSQEGPEEDTFQFKIERSRLGQSDRSSIHSTAVPGGFAAEHGNTTYDYDDYSADESMDEIPAISHHGLTADALVEGIEDPFIESAVAGGAVREPSPDAMNRYRSSLMQEDELIPADEEDAHDVPGSFRKEIAMPKSILKHSVIAPLSFDEAWEEKLQRTMSPKKQARNRHELRDLQRSVLRPEDAQRHAESPFKRNLFAQSAISQSQFGQSYLATKSATKSELGQNINDDGDFKKSQAFKTSMDIMNSLWAQEKSTGRKAAADKFTFPNKRARVSTSKDATAEEAAFLSTVPPSFAADGTLVYEAKYPATNLRGFTIPLQPVVGEGKDVRFAKFEPAIDIHSPNLAVQKDASDVTEEKGMPRACPPTNLSFATLSNAVAGGSGLAIVEYRIWRLCSVLFDDLAVVGEKFTAGMSSEQMAQYEPWIRRDALKDLWAELTSPSVEARATAESIPDVKALLLLTTNDIEGACEALTAGRHFKLATMIAQIPHAARGQMANQISAWLERNDWSDMSHATRALYCVLAGEFGRVSGKENTAQENRVFPFSISEEFRLDWEQAFGLRLFCDDVQSIEDAVKSYMEDVTSGKEVVPPTSVVSGVPGSKHQDTLIQLLRLACNGSGSGNVAELLDPITVSGSANNSRLAWQMATLLKSTSTIDVPDQIVDKLTLDYASELDTAGSYITASWVLLHLSEASDRQAAIQSLLDRNSAKIPEPVDASDDIGSSTMPTDPTDFDVLVHQNGIPEGLIWIAKALAAASVFQDPYLQATYLLNAATRGQPQAIEEAHSLLCSTVGPQAIIEEEYEPLAALLERFDQASTDAHLDAWEAGGQVYADFVTLVQMHARELHSRNSALLLQRLQRGLIQMERARGKVGKQQNQQQHVSLIERVALSEMVRVVDEILKEVEGEGAASTAKLGQHVEEFSGRGAALWRGYQQALLGIA</sequence>
<evidence type="ECO:0000256" key="9">
    <source>
        <dbReference type="ARBA" id="ARBA00023242"/>
    </source>
</evidence>
<name>A0A9P4Q114_9PEZI</name>
<dbReference type="InterPro" id="IPR007230">
    <property type="entry name" value="Nup98_auto-Pept-S59_dom"/>
</dbReference>
<evidence type="ECO:0000256" key="10">
    <source>
        <dbReference type="SAM" id="MobiDB-lite"/>
    </source>
</evidence>